<reference evidence="12" key="1">
    <citation type="submission" date="2020-02" db="EMBL/GenBank/DDBJ databases">
        <title>Relaxed selection underlies rapid genomic changes in the transitions from sociality to social parasitism in ants.</title>
        <authorList>
            <person name="Bi X."/>
        </authorList>
    </citation>
    <scope>NUCLEOTIDE SEQUENCE</scope>
    <source>
        <strain evidence="12">BGI-DK2013a</strain>
        <tissue evidence="12">Whole body</tissue>
    </source>
</reference>
<evidence type="ECO:0000259" key="11">
    <source>
        <dbReference type="Pfam" id="PF24576"/>
    </source>
</evidence>
<evidence type="ECO:0000313" key="13">
    <source>
        <dbReference type="Proteomes" id="UP000667349"/>
    </source>
</evidence>
<dbReference type="GO" id="GO:0015276">
    <property type="term" value="F:ligand-gated monoatomic ion channel activity"/>
    <property type="evidence" value="ECO:0007669"/>
    <property type="project" value="InterPro"/>
</dbReference>
<keyword evidence="7" id="KW-0675">Receptor</keyword>
<dbReference type="Proteomes" id="UP000667349">
    <property type="component" value="Unassembled WGS sequence"/>
</dbReference>
<dbReference type="InterPro" id="IPR001320">
    <property type="entry name" value="Iontro_rcpt_C"/>
</dbReference>
<protein>
    <submittedName>
        <fullName evidence="12">GLRK protein</fullName>
    </submittedName>
</protein>
<evidence type="ECO:0000256" key="3">
    <source>
        <dbReference type="ARBA" id="ARBA00022475"/>
    </source>
</evidence>
<sequence>MNIPGDCGTQTIDSLYDPEEFPQLAETSAVRMILIILCIFALSLDNDVIASFRVDDVIVRFIVNATPTLFPPSRVSLHLCINYDTIKLSRILSSNYLMHNIHNFYEELNPKIYNNLEHQNLYMLNLDCEYAIDILRQAHSKKMFVAPTKWLLFKNQKTMTDNDDNANLTFTYNDSVLEIFEDLAIYPDSDVILARRFDGDFLELLSIYRPSSQKGVIWENRGNWTIENGLQMSTFDVASARRRNLQQTVLKSSIVVTDPNTINHLTDFKDKFIDAPTKTNYPWILHLANRMNATISFEVTNSWGYRTENGSWNGMTGMLERREIDISGSPSFLVPERIDVVQYIQLYTHTCFRFVFRRPLLSTVSNIFTLPFQRNVWIAIAVFLVLVFCLLCLSIKWEYDRGRMTESAAYWNQLNPSKPTISDNLLILLGAFSQQGYWYEPYRVSSRIVTLMLLLASMSLYAAYTANIVSLLQSTTDSIKTLRDLLNSPLKLGVQDVVYNRHYFKSVQDPIRKTIVEQRIEPKGSKSNWMSIEEGVRRVRNELFAFHGEIGSIYQLTQDTYLEEEKCGLTEIDFLNVVYPLIMIQKQSPYLEIIKNGALKLREYGLKYHEEYHLYTRKPVCSSQTSFITIGFTECYFALVIMGYGILFSVIIFAFELLWHKRQTMHAIKEVSNAEINIVEYLDGISQLDNTQKDYCYNGCIIDTIDNPEGIYLQSLNEYKSDWNVFCRSNFNWFYTLFFFSDDTIKLSREMSNHYLAHCIHNFVDLKERIYNNLEHQNLYVLDLNCDYAIKILRQAHSKKMFIAPLKWLLLQDRRMLIDNANITFTYDNLEIFEDLAIYPDSDVVFARRFDSDFLQLTSVYRPSPQRTVIWENRGNWTIKNGLQMSTFDVASARRRNLQQSHLKSCLVMTNPDTINHLTDFKYNMIDPITKVNYIWILHLVNRMNATISFDISNNWGRNNNGSWDGMIGMLQRHEIDIGGTSMYMMANRIHILEYIQLYTRTGLCFVFRRPLLSTIKNIFTLPFQRNVWIATGIFLVLVFCLLYMSMKWEHYRGTSKKSAAYWNQLNISKPTIIDNLLVILGAFAQQGYSYEPYRIPSRIVTLMLLLTSLSLYAAYTANIVALLQTTTDSIKTLSGLLHSPLTLGVQDIVFNRNYFKTFQDPIRKAIVEQKVEPKGHKPNWMSLEEGVRRIRNEPFAFHGIRSPMYHIMQNTYQEEEKCGLTEIDYLNEIYPVIAIAKKSPYLEIIKNGALKLREYGLMYRDEYRIYIKKPTCSSQTGFITIGFTECYFAIITMGYGALFSIIIFTLELLWHKRQSMNTPEETVPTMVEERKSGIIDACEYNKLNYCEKNVYSFGKI</sequence>
<dbReference type="InterPro" id="IPR057074">
    <property type="entry name" value="IR75A_N"/>
</dbReference>
<keyword evidence="8" id="KW-0325">Glycoprotein</keyword>
<evidence type="ECO:0000313" key="12">
    <source>
        <dbReference type="EMBL" id="KAG5312767.1"/>
    </source>
</evidence>
<accession>A0A836EW52</accession>
<feature type="transmembrane region" description="Helical" evidence="9">
    <location>
        <begin position="636"/>
        <end position="659"/>
    </location>
</feature>
<dbReference type="GO" id="GO:0050906">
    <property type="term" value="P:detection of stimulus involved in sensory perception"/>
    <property type="evidence" value="ECO:0007669"/>
    <property type="project" value="UniProtKB-ARBA"/>
</dbReference>
<evidence type="ECO:0000256" key="7">
    <source>
        <dbReference type="ARBA" id="ARBA00023170"/>
    </source>
</evidence>
<dbReference type="Pfam" id="PF00060">
    <property type="entry name" value="Lig_chan"/>
    <property type="match status" value="2"/>
</dbReference>
<feature type="non-terminal residue" evidence="12">
    <location>
        <position position="1357"/>
    </location>
</feature>
<evidence type="ECO:0000256" key="9">
    <source>
        <dbReference type="SAM" id="Phobius"/>
    </source>
</evidence>
<feature type="domain" description="Ionotropic glutamate receptor C-terminal" evidence="10">
    <location>
        <begin position="1027"/>
        <end position="1138"/>
    </location>
</feature>
<feature type="domain" description="Ionotropic receptor 75a N-terminal" evidence="11">
    <location>
        <begin position="113"/>
        <end position="255"/>
    </location>
</feature>
<feature type="transmembrane region" description="Helical" evidence="9">
    <location>
        <begin position="448"/>
        <end position="472"/>
    </location>
</feature>
<feature type="domain" description="Ionotropic glutamate receptor C-terminal" evidence="10">
    <location>
        <begin position="375"/>
        <end position="547"/>
    </location>
</feature>
<keyword evidence="13" id="KW-1185">Reference proteome</keyword>
<dbReference type="Gene3D" id="1.10.287.70">
    <property type="match status" value="2"/>
</dbReference>
<feature type="transmembrane region" description="Helical" evidence="9">
    <location>
        <begin position="1029"/>
        <end position="1047"/>
    </location>
</feature>
<feature type="domain" description="Ionotropic receptor 75a N-terminal" evidence="11">
    <location>
        <begin position="770"/>
        <end position="905"/>
    </location>
</feature>
<dbReference type="Pfam" id="PF24576">
    <property type="entry name" value="IR75A_N"/>
    <property type="match status" value="2"/>
</dbReference>
<evidence type="ECO:0000259" key="10">
    <source>
        <dbReference type="Pfam" id="PF00060"/>
    </source>
</evidence>
<dbReference type="GO" id="GO:0005886">
    <property type="term" value="C:plasma membrane"/>
    <property type="evidence" value="ECO:0007669"/>
    <property type="project" value="UniProtKB-SubCell"/>
</dbReference>
<dbReference type="PANTHER" id="PTHR42643">
    <property type="entry name" value="IONOTROPIC RECEPTOR 20A-RELATED"/>
    <property type="match status" value="1"/>
</dbReference>
<keyword evidence="3" id="KW-1003">Cell membrane</keyword>
<feature type="non-terminal residue" evidence="12">
    <location>
        <position position="1"/>
    </location>
</feature>
<feature type="transmembrane region" description="Helical" evidence="9">
    <location>
        <begin position="1288"/>
        <end position="1311"/>
    </location>
</feature>
<dbReference type="InterPro" id="IPR052192">
    <property type="entry name" value="Insect_Ionotropic_Sensory_Rcpt"/>
</dbReference>
<comment type="similarity">
    <text evidence="2">Belongs to the glutamate-gated ion channel (TC 1.A.10.1) family.</text>
</comment>
<keyword evidence="4 9" id="KW-0812">Transmembrane</keyword>
<evidence type="ECO:0000256" key="6">
    <source>
        <dbReference type="ARBA" id="ARBA00023136"/>
    </source>
</evidence>
<comment type="subcellular location">
    <subcellularLocation>
        <location evidence="1">Cell membrane</location>
        <topology evidence="1">Multi-pass membrane protein</topology>
    </subcellularLocation>
</comment>
<evidence type="ECO:0000256" key="5">
    <source>
        <dbReference type="ARBA" id="ARBA00022989"/>
    </source>
</evidence>
<name>A0A836EW52_9HYME</name>
<evidence type="ECO:0000256" key="8">
    <source>
        <dbReference type="ARBA" id="ARBA00023180"/>
    </source>
</evidence>
<evidence type="ECO:0000256" key="4">
    <source>
        <dbReference type="ARBA" id="ARBA00022692"/>
    </source>
</evidence>
<dbReference type="PANTHER" id="PTHR42643:SF33">
    <property type="entry name" value="GLUTAMATE RECEPTOR 2-LIKE PROTEIN"/>
    <property type="match status" value="1"/>
</dbReference>
<evidence type="ECO:0000256" key="1">
    <source>
        <dbReference type="ARBA" id="ARBA00004651"/>
    </source>
</evidence>
<feature type="transmembrane region" description="Helical" evidence="9">
    <location>
        <begin position="992"/>
        <end position="1009"/>
    </location>
</feature>
<dbReference type="Gene3D" id="3.40.190.10">
    <property type="entry name" value="Periplasmic binding protein-like II"/>
    <property type="match status" value="2"/>
</dbReference>
<comment type="caution">
    <text evidence="12">The sequence shown here is derived from an EMBL/GenBank/DDBJ whole genome shotgun (WGS) entry which is preliminary data.</text>
</comment>
<evidence type="ECO:0000256" key="2">
    <source>
        <dbReference type="ARBA" id="ARBA00008685"/>
    </source>
</evidence>
<organism evidence="12 13">
    <name type="scientific">Acromyrmex insinuator</name>
    <dbReference type="NCBI Taxonomy" id="230686"/>
    <lineage>
        <taxon>Eukaryota</taxon>
        <taxon>Metazoa</taxon>
        <taxon>Ecdysozoa</taxon>
        <taxon>Arthropoda</taxon>
        <taxon>Hexapoda</taxon>
        <taxon>Insecta</taxon>
        <taxon>Pterygota</taxon>
        <taxon>Neoptera</taxon>
        <taxon>Endopterygota</taxon>
        <taxon>Hymenoptera</taxon>
        <taxon>Apocrita</taxon>
        <taxon>Aculeata</taxon>
        <taxon>Formicoidea</taxon>
        <taxon>Formicidae</taxon>
        <taxon>Myrmicinae</taxon>
        <taxon>Acromyrmex</taxon>
    </lineage>
</organism>
<proteinExistence type="inferred from homology"/>
<keyword evidence="6 9" id="KW-0472">Membrane</keyword>
<dbReference type="SUPFAM" id="SSF53850">
    <property type="entry name" value="Periplasmic binding protein-like II"/>
    <property type="match status" value="2"/>
</dbReference>
<feature type="transmembrane region" description="Helical" evidence="9">
    <location>
        <begin position="376"/>
        <end position="395"/>
    </location>
</feature>
<gene>
    <name evidence="12" type="primary">Kbp_2</name>
    <name evidence="12" type="ORF">G6Z75_0008835</name>
</gene>
<feature type="transmembrane region" description="Helical" evidence="9">
    <location>
        <begin position="1100"/>
        <end position="1124"/>
    </location>
</feature>
<dbReference type="EMBL" id="JAANHZ010000306">
    <property type="protein sequence ID" value="KAG5312767.1"/>
    <property type="molecule type" value="Genomic_DNA"/>
</dbReference>
<keyword evidence="5 9" id="KW-1133">Transmembrane helix</keyword>